<dbReference type="Proteomes" id="UP000031668">
    <property type="component" value="Unassembled WGS sequence"/>
</dbReference>
<evidence type="ECO:0000313" key="2">
    <source>
        <dbReference type="Proteomes" id="UP000031668"/>
    </source>
</evidence>
<accession>A0A0C2J9K9</accession>
<dbReference type="AlphaFoldDB" id="A0A0C2J9K9"/>
<evidence type="ECO:0000313" key="1">
    <source>
        <dbReference type="EMBL" id="KII74519.1"/>
    </source>
</evidence>
<protein>
    <submittedName>
        <fullName evidence="1">Uncharacterized protein</fullName>
    </submittedName>
</protein>
<reference evidence="1 2" key="1">
    <citation type="journal article" date="2014" name="Genome Biol. Evol.">
        <title>The genome of the myxosporean Thelohanellus kitauei shows adaptations to nutrient acquisition within its fish host.</title>
        <authorList>
            <person name="Yang Y."/>
            <person name="Xiong J."/>
            <person name="Zhou Z."/>
            <person name="Huo F."/>
            <person name="Miao W."/>
            <person name="Ran C."/>
            <person name="Liu Y."/>
            <person name="Zhang J."/>
            <person name="Feng J."/>
            <person name="Wang M."/>
            <person name="Wang M."/>
            <person name="Wang L."/>
            <person name="Yao B."/>
        </authorList>
    </citation>
    <scope>NUCLEOTIDE SEQUENCE [LARGE SCALE GENOMIC DNA]</scope>
    <source>
        <strain evidence="1">Wuqing</strain>
    </source>
</reference>
<proteinExistence type="predicted"/>
<gene>
    <name evidence="1" type="ORF">RF11_07405</name>
</gene>
<sequence>MIGWRAPCGSEYTVPDVPKTLLVLRDEWKNVKIKVSIQSSLSLDVIKTEIFSYSVENKLVQDTTGHSRRDHFVVHNFEVIHCSQLNRDQVPGRNIIVLGSSSQLSLTCTANGREFGFQGHLHNGLMIAGELWEKKPLSSGLHVSIREIPTRRTLGLCSLPNNLGRVEKSEEFVVSARPTQTKGNQRKTG</sequence>
<dbReference type="EMBL" id="JWZT01000383">
    <property type="protein sequence ID" value="KII74519.1"/>
    <property type="molecule type" value="Genomic_DNA"/>
</dbReference>
<organism evidence="1 2">
    <name type="scientific">Thelohanellus kitauei</name>
    <name type="common">Myxosporean</name>
    <dbReference type="NCBI Taxonomy" id="669202"/>
    <lineage>
        <taxon>Eukaryota</taxon>
        <taxon>Metazoa</taxon>
        <taxon>Cnidaria</taxon>
        <taxon>Myxozoa</taxon>
        <taxon>Myxosporea</taxon>
        <taxon>Bivalvulida</taxon>
        <taxon>Platysporina</taxon>
        <taxon>Myxobolidae</taxon>
        <taxon>Thelohanellus</taxon>
    </lineage>
</organism>
<keyword evidence="2" id="KW-1185">Reference proteome</keyword>
<comment type="caution">
    <text evidence="1">The sequence shown here is derived from an EMBL/GenBank/DDBJ whole genome shotgun (WGS) entry which is preliminary data.</text>
</comment>
<name>A0A0C2J9K9_THEKT</name>